<evidence type="ECO:0000313" key="7">
    <source>
        <dbReference type="Proteomes" id="UP000320390"/>
    </source>
</evidence>
<dbReference type="SUPFAM" id="SSF53448">
    <property type="entry name" value="Nucleotide-diphospho-sugar transferases"/>
    <property type="match status" value="1"/>
</dbReference>
<keyword evidence="7" id="KW-1185">Reference proteome</keyword>
<name>A0A518EM84_9BACT</name>
<organism evidence="6 7">
    <name type="scientific">Saltatorellus ferox</name>
    <dbReference type="NCBI Taxonomy" id="2528018"/>
    <lineage>
        <taxon>Bacteria</taxon>
        <taxon>Pseudomonadati</taxon>
        <taxon>Planctomycetota</taxon>
        <taxon>Planctomycetia</taxon>
        <taxon>Planctomycetia incertae sedis</taxon>
        <taxon>Saltatorellus</taxon>
    </lineage>
</organism>
<protein>
    <submittedName>
        <fullName evidence="6">Poly-beta-1,6-N-acetyl-D-glucosamine synthase</fullName>
        <ecNumber evidence="6">2.4.1.-</ecNumber>
    </submittedName>
</protein>
<evidence type="ECO:0000256" key="2">
    <source>
        <dbReference type="ARBA" id="ARBA00022676"/>
    </source>
</evidence>
<dbReference type="Pfam" id="PF00535">
    <property type="entry name" value="Glycos_transf_2"/>
    <property type="match status" value="1"/>
</dbReference>
<feature type="transmembrane region" description="Helical" evidence="4">
    <location>
        <begin position="329"/>
        <end position="346"/>
    </location>
</feature>
<dbReference type="EC" id="2.4.1.-" evidence="6"/>
<dbReference type="RefSeq" id="WP_145194613.1">
    <property type="nucleotide sequence ID" value="NZ_CP036434.1"/>
</dbReference>
<comment type="similarity">
    <text evidence="1">Belongs to the glycosyltransferase 2 family.</text>
</comment>
<feature type="domain" description="Glycosyltransferase 2-like" evidence="5">
    <location>
        <begin position="55"/>
        <end position="186"/>
    </location>
</feature>
<dbReference type="PANTHER" id="PTHR43630:SF1">
    <property type="entry name" value="POLY-BETA-1,6-N-ACETYL-D-GLUCOSAMINE SYNTHASE"/>
    <property type="match status" value="1"/>
</dbReference>
<dbReference type="PANTHER" id="PTHR43630">
    <property type="entry name" value="POLY-BETA-1,6-N-ACETYL-D-GLUCOSAMINE SYNTHASE"/>
    <property type="match status" value="1"/>
</dbReference>
<evidence type="ECO:0000256" key="1">
    <source>
        <dbReference type="ARBA" id="ARBA00006739"/>
    </source>
</evidence>
<dbReference type="InterPro" id="IPR001173">
    <property type="entry name" value="Glyco_trans_2-like"/>
</dbReference>
<gene>
    <name evidence="6" type="primary">pgaC_2</name>
    <name evidence="6" type="ORF">Poly30_06910</name>
</gene>
<dbReference type="EMBL" id="CP036434">
    <property type="protein sequence ID" value="QDV05195.1"/>
    <property type="molecule type" value="Genomic_DNA"/>
</dbReference>
<keyword evidence="4" id="KW-1133">Transmembrane helix</keyword>
<dbReference type="OrthoDB" id="9766299at2"/>
<feature type="transmembrane region" description="Helical" evidence="4">
    <location>
        <begin position="6"/>
        <end position="27"/>
    </location>
</feature>
<feature type="transmembrane region" description="Helical" evidence="4">
    <location>
        <begin position="367"/>
        <end position="388"/>
    </location>
</feature>
<feature type="transmembrane region" description="Helical" evidence="4">
    <location>
        <begin position="306"/>
        <end position="323"/>
    </location>
</feature>
<evidence type="ECO:0000256" key="4">
    <source>
        <dbReference type="SAM" id="Phobius"/>
    </source>
</evidence>
<dbReference type="Gene3D" id="3.90.550.10">
    <property type="entry name" value="Spore Coat Polysaccharide Biosynthesis Protein SpsA, Chain A"/>
    <property type="match status" value="1"/>
</dbReference>
<evidence type="ECO:0000259" key="5">
    <source>
        <dbReference type="Pfam" id="PF00535"/>
    </source>
</evidence>
<keyword evidence="3 6" id="KW-0808">Transferase</keyword>
<dbReference type="InterPro" id="IPR029044">
    <property type="entry name" value="Nucleotide-diphossugar_trans"/>
</dbReference>
<proteinExistence type="inferred from homology"/>
<evidence type="ECO:0000256" key="3">
    <source>
        <dbReference type="ARBA" id="ARBA00022679"/>
    </source>
</evidence>
<dbReference type="Proteomes" id="UP000320390">
    <property type="component" value="Chromosome"/>
</dbReference>
<dbReference type="GO" id="GO:0016757">
    <property type="term" value="F:glycosyltransferase activity"/>
    <property type="evidence" value="ECO:0007669"/>
    <property type="project" value="UniProtKB-KW"/>
</dbReference>
<accession>A0A518EM84</accession>
<sequence length="400" mass="43062">MITSVGWAFISIGLVGLLLVTLGYPMLVRMLAAVHGRSERSGTTSASSMAAPTVTIITAMRNAEALLPAKIESLAELVDPGSGIEVVLSSDGSTDRTVELARAACDSRANWHVLDEPEHLGKHCALHAAVARATGQILVFTDVDAVLEPEAVVHLVGAFSGPEIGGVCGQRMIGEASAFASSSQARYVELDSGLKGLESRIGSITSNDGKLYAIRADLYEEIPGGVTDDLFASMSVVRQGRRFLFEGRARAWIRTPSRSRAHELGRRRRIVCRSFRGMWIQRAVLNPFRTGLYAVGLLINKIGRRFLPFFLALVFLGTVLLAWTSKVALAVAVAQTVGLAVAWLGPRFLPKPESGRSFGLLGKVISLAHYALVGFAGTFLGVMDFVMARQVTRWDPIKSD</sequence>
<dbReference type="AlphaFoldDB" id="A0A518EM84"/>
<keyword evidence="2 6" id="KW-0328">Glycosyltransferase</keyword>
<evidence type="ECO:0000313" key="6">
    <source>
        <dbReference type="EMBL" id="QDV05195.1"/>
    </source>
</evidence>
<keyword evidence="4" id="KW-0472">Membrane</keyword>
<reference evidence="6 7" key="1">
    <citation type="submission" date="2019-02" db="EMBL/GenBank/DDBJ databases">
        <title>Deep-cultivation of Planctomycetes and their phenomic and genomic characterization uncovers novel biology.</title>
        <authorList>
            <person name="Wiegand S."/>
            <person name="Jogler M."/>
            <person name="Boedeker C."/>
            <person name="Pinto D."/>
            <person name="Vollmers J."/>
            <person name="Rivas-Marin E."/>
            <person name="Kohn T."/>
            <person name="Peeters S.H."/>
            <person name="Heuer A."/>
            <person name="Rast P."/>
            <person name="Oberbeckmann S."/>
            <person name="Bunk B."/>
            <person name="Jeske O."/>
            <person name="Meyerdierks A."/>
            <person name="Storesund J.E."/>
            <person name="Kallscheuer N."/>
            <person name="Luecker S."/>
            <person name="Lage O.M."/>
            <person name="Pohl T."/>
            <person name="Merkel B.J."/>
            <person name="Hornburger P."/>
            <person name="Mueller R.-W."/>
            <person name="Bruemmer F."/>
            <person name="Labrenz M."/>
            <person name="Spormann A.M."/>
            <person name="Op den Camp H."/>
            <person name="Overmann J."/>
            <person name="Amann R."/>
            <person name="Jetten M.S.M."/>
            <person name="Mascher T."/>
            <person name="Medema M.H."/>
            <person name="Devos D.P."/>
            <person name="Kaster A.-K."/>
            <person name="Ovreas L."/>
            <person name="Rohde M."/>
            <person name="Galperin M.Y."/>
            <person name="Jogler C."/>
        </authorList>
    </citation>
    <scope>NUCLEOTIDE SEQUENCE [LARGE SCALE GENOMIC DNA]</scope>
    <source>
        <strain evidence="6 7">Poly30</strain>
    </source>
</reference>
<keyword evidence="4" id="KW-0812">Transmembrane</keyword>